<reference evidence="2" key="1">
    <citation type="journal article" date="2022" name="bioRxiv">
        <title>Sequencing and chromosome-scale assembly of the giantPleurodeles waltlgenome.</title>
        <authorList>
            <person name="Brown T."/>
            <person name="Elewa A."/>
            <person name="Iarovenko S."/>
            <person name="Subramanian E."/>
            <person name="Araus A.J."/>
            <person name="Petzold A."/>
            <person name="Susuki M."/>
            <person name="Suzuki K.-i.T."/>
            <person name="Hayashi T."/>
            <person name="Toyoda A."/>
            <person name="Oliveira C."/>
            <person name="Osipova E."/>
            <person name="Leigh N.D."/>
            <person name="Simon A."/>
            <person name="Yun M.H."/>
        </authorList>
    </citation>
    <scope>NUCLEOTIDE SEQUENCE</scope>
    <source>
        <strain evidence="2">20211129_DDA</strain>
        <tissue evidence="2">Liver</tissue>
    </source>
</reference>
<evidence type="ECO:0000313" key="3">
    <source>
        <dbReference type="Proteomes" id="UP001066276"/>
    </source>
</evidence>
<feature type="compositionally biased region" description="Basic and acidic residues" evidence="1">
    <location>
        <begin position="133"/>
        <end position="150"/>
    </location>
</feature>
<dbReference type="EMBL" id="JANPWB010000007">
    <property type="protein sequence ID" value="KAJ1170610.1"/>
    <property type="molecule type" value="Genomic_DNA"/>
</dbReference>
<accession>A0AAV7T323</accession>
<evidence type="ECO:0000313" key="2">
    <source>
        <dbReference type="EMBL" id="KAJ1170610.1"/>
    </source>
</evidence>
<protein>
    <submittedName>
        <fullName evidence="2">Uncharacterized protein</fullName>
    </submittedName>
</protein>
<name>A0AAV7T323_PLEWA</name>
<evidence type="ECO:0000256" key="1">
    <source>
        <dbReference type="SAM" id="MobiDB-lite"/>
    </source>
</evidence>
<proteinExistence type="predicted"/>
<comment type="caution">
    <text evidence="2">The sequence shown here is derived from an EMBL/GenBank/DDBJ whole genome shotgun (WGS) entry which is preliminary data.</text>
</comment>
<dbReference type="Proteomes" id="UP001066276">
    <property type="component" value="Chromosome 4_1"/>
</dbReference>
<keyword evidence="3" id="KW-1185">Reference proteome</keyword>
<feature type="compositionally biased region" description="Polar residues" evidence="1">
    <location>
        <begin position="221"/>
        <end position="230"/>
    </location>
</feature>
<gene>
    <name evidence="2" type="ORF">NDU88_002483</name>
</gene>
<sequence length="363" mass="39914">MLKRWVRFWEISCDTWCQYFANSRRASGELGSAGLGEAGAAEITALTRLSFLAKGESVGEPDCGRWPLGSRSCGVTAPDQQDSDGAYCMLEIRHHVPQEARRSAEDWLQRVAKIIAQPGTQEADMAPKAARNFGDKGEGARITRAGKDSGDAGFTGRRPVSGVTQRDEESASSAAESTVRQQREQRRSTKIQTGLTGGEEPAGQSTKVLKWDYLGIRLTGSENAPASDSPPNVDGNVDGQIPNTSTTSTDTRLLQIIYDMIKEVQTETRAESRWARIATKNLQGAVQTITKSCTEIEEKLSTMEDRTTAVEADVEALKEQSEIHGSQLTDIMWKLVDYENRQRRNNLRFLGIEEGLDGNDIRA</sequence>
<organism evidence="2 3">
    <name type="scientific">Pleurodeles waltl</name>
    <name type="common">Iberian ribbed newt</name>
    <dbReference type="NCBI Taxonomy" id="8319"/>
    <lineage>
        <taxon>Eukaryota</taxon>
        <taxon>Metazoa</taxon>
        <taxon>Chordata</taxon>
        <taxon>Craniata</taxon>
        <taxon>Vertebrata</taxon>
        <taxon>Euteleostomi</taxon>
        <taxon>Amphibia</taxon>
        <taxon>Batrachia</taxon>
        <taxon>Caudata</taxon>
        <taxon>Salamandroidea</taxon>
        <taxon>Salamandridae</taxon>
        <taxon>Pleurodelinae</taxon>
        <taxon>Pleurodeles</taxon>
    </lineage>
</organism>
<feature type="region of interest" description="Disordered" evidence="1">
    <location>
        <begin position="221"/>
        <end position="246"/>
    </location>
</feature>
<dbReference type="AlphaFoldDB" id="A0AAV7T323"/>
<feature type="region of interest" description="Disordered" evidence="1">
    <location>
        <begin position="118"/>
        <end position="206"/>
    </location>
</feature>